<feature type="domain" description="BEACH-type PH" evidence="6">
    <location>
        <begin position="1336"/>
        <end position="1467"/>
    </location>
</feature>
<evidence type="ECO:0000256" key="4">
    <source>
        <dbReference type="ARBA" id="ARBA00073334"/>
    </source>
</evidence>
<evidence type="ECO:0000313" key="8">
    <source>
        <dbReference type="Proteomes" id="UP000191144"/>
    </source>
</evidence>
<comment type="function">
    <text evidence="3">May be involved in protein sorting and cell wall formation.</text>
</comment>
<dbReference type="SUPFAM" id="SSF50729">
    <property type="entry name" value="PH domain-like"/>
    <property type="match status" value="1"/>
</dbReference>
<dbReference type="OrthoDB" id="26681at2759"/>
<dbReference type="PROSITE" id="PS51783">
    <property type="entry name" value="PH_BEACH"/>
    <property type="match status" value="1"/>
</dbReference>
<dbReference type="InterPro" id="IPR015943">
    <property type="entry name" value="WD40/YVTN_repeat-like_dom_sf"/>
</dbReference>
<dbReference type="PROSITE" id="PS50197">
    <property type="entry name" value="BEACH"/>
    <property type="match status" value="1"/>
</dbReference>
<gene>
    <name evidence="7" type="ORF">LAME_0G03532G</name>
</gene>
<evidence type="ECO:0000259" key="6">
    <source>
        <dbReference type="PROSITE" id="PS51783"/>
    </source>
</evidence>
<dbReference type="InterPro" id="IPR000409">
    <property type="entry name" value="BEACH_dom"/>
</dbReference>
<dbReference type="InterPro" id="IPR036322">
    <property type="entry name" value="WD40_repeat_dom_sf"/>
</dbReference>
<protein>
    <recommendedName>
        <fullName evidence="4">Beige protein homolog 1</fullName>
    </recommendedName>
</protein>
<dbReference type="InterPro" id="IPR013320">
    <property type="entry name" value="ConA-like_dom_sf"/>
</dbReference>
<evidence type="ECO:0000313" key="7">
    <source>
        <dbReference type="EMBL" id="SCU99529.1"/>
    </source>
</evidence>
<proteinExistence type="predicted"/>
<evidence type="ECO:0000259" key="5">
    <source>
        <dbReference type="PROSITE" id="PS50197"/>
    </source>
</evidence>
<dbReference type="PANTHER" id="PTHR13743">
    <property type="entry name" value="BEIGE/BEACH-RELATED"/>
    <property type="match status" value="1"/>
</dbReference>
<dbReference type="InterPro" id="IPR036372">
    <property type="entry name" value="BEACH_dom_sf"/>
</dbReference>
<keyword evidence="8" id="KW-1185">Reference proteome</keyword>
<reference evidence="8" key="1">
    <citation type="submission" date="2016-03" db="EMBL/GenBank/DDBJ databases">
        <authorList>
            <person name="Devillers Hugo."/>
        </authorList>
    </citation>
    <scope>NUCLEOTIDE SEQUENCE [LARGE SCALE GENOMIC DNA]</scope>
</reference>
<dbReference type="CDD" id="cd06071">
    <property type="entry name" value="Beach"/>
    <property type="match status" value="1"/>
</dbReference>
<sequence length="2107" mass="239690">MAVVEADFLNVMAEVLDLQPHESPDEDTSKTPLSEILWGILTDCQDKVETLDHALISEYVFEQLNSKFVNLSEGEDNFRTDQPEKWCTLLHAASQDSGLEFVVFAHILLNLSYLSLINAQKLSRIPNLKDGLWRILTHKPSFSELIAAAISELYTQVLAADCCPKDVKNLYEEAKNGSKIALGVLNTLGNALSDPSCQSYIYFENGYKSFEISPPTSQFCIQIWAIFHRVTSNRIFSLNNNLFIEIRQSILCISDDEFVLAMFETFEFTTDVFYNVTLNVTGNAFSLYVDGAPIETILIPHASQRTLRNMELGSMISSFKVFKFRVWSEPLFETCVKLTNQLPLWQPGDLIGNSTSQKKASGEFDASFLQDVCQSIETPGMTMGLCAQHAQQLRKSNLVINFAPLEIMDGIEIPNCDDYSLIIDEESSHDIGKILYFKRSPSLACFEAICVNDQILSLIQGSENLNDLYEHMEHFTTMMRCTKLRSFFEETIGYDFLSVFLGLEVLPRFNASLSLPFMNLFLEFCGWDTKHASNSILKNGEACSSLLLNFNWWTGNESSFAKDPTIEILRYLFFQFREMLENSKFSNFNYQQLTKLQFLDRLTMYLDLSFSSSHQRQFAEGVRDEIAEVLKTLLKKCSRSDVTSLFHFAYYEVKKGLEESASLVMVSLNCALLEMMDAEDEGSRSSLLECFPVKLILMIIDAAHSISVISSALSMLIKFLELSPPSHSKFVKNNGYRILFDIIKETKYQDYEELISVIVRRNATNVHHSGTESCIVSRISSTEPDSHCLIVDLLEWTVLNDIRASSHIDVSSIICNYMKTVSNLQEIHPECVLFDARRSSFLGKLLGLLMTLQKPQNTDTYCHASQLLTSALTNALLYHLTSLNSKSFADQLLYLIKGKGSKPNRRYLEQFYWLFPFGNVLQQLETFIPSYTELFQQSDFNIVNIVHLLEMFTSSPSFFDLAAEQYLHTHAIATSCTGCLGRLTMENQLAGAVRISLRKVDFRTTVAFFGTIESRAPEALSPLIRKYIDITLMHQFTFYGVNKQAETPDLEAVSFLFTSLAWCLSFQGISGAQSPILNCLRIIVLHHEDLLEGISNLIDRSLKAKLMKVLLSSLSASDEDLLKSLSSNDVQPALEAYTRKQIKSYSRSLSKQEPKGKLARLEKGHIFLTQREAALERRLTEIEDMHKTFSRDGLRASETIVGIEDRKLLYFRSDREDELILFCQRYREFEKRTYNRRRIHNCGITTEEWTLDATEDSNRMRRRLIPNCSLPKALTHIQELNNDISKSTCNDLPECRNSERRANSIMSFEVINELDMLNFESQESPDRNRKVLKMLQKGDMIRRIWNCSNVVGLNISEGVLVLGHEFLYFLAGFFYSVGDSKVVELWDAPPAERDPAVELIRGSGNQDKVVKTEHSVQRWKLTRVSFILRRPFLLRDSAIEISFDDGTGCFYTFRNKYWRDNAYQWLERGGKGPKSKTILSDVLEELAAKSENISVKNGLSEYKLSDKVANVFSYSSNSSLSFKALKLWQSGQISNFYYLTVLNTLAGRTFNDITQYPVFPWVIADYHSEELDFRNPQTFRDLSKPMGAQSEPRKQQFTERFDALKDLGEDEPPFHYGTHYSSAMIVSSYMMRLKPFVDSYLLLQDGKFGHADRLFNSIERTWTSASQKNTTDVRELIPEFFYLPDFLKNVNSYELGLLQNGDKVDNVLLPPWAKNDPKLFIAKNREALECPFVSQRLHDWIDLVFGFKQTGEAAVQAVNVFNKLSYPGAVNLDKIDNENERKAVTGIIHNFGQSPLRIFDQPHPRKSQCSSMSSKGHVFRNLSDVPTVTGTHTTERARLLNNFGLRTEVVGITESTSFDVSVGRRSSICIGGTEFYGAHNCRITCLEKLKGNQFCTADELGLIKLWKCSSDGNDSQLTEVARLDAHLCSVKEMYSSCQYNMLLTLDLEGNLFSWDTLSLQVLRSFGKNVVHSTFSKSSAAVLFVNESNIVTICDLNGSVYLEHKFDLPITVLTFLENDDKGLDVHSYQDEIEIFGLGFSDGLIEIMALIQGSEHVAWELKRLRSLTSGSKKPLNHLSINTLRDQGGQTADKTYQVRAKNKDSTYVWS</sequence>
<evidence type="ECO:0000256" key="2">
    <source>
        <dbReference type="ARBA" id="ARBA00022737"/>
    </source>
</evidence>
<evidence type="ECO:0000256" key="3">
    <source>
        <dbReference type="ARBA" id="ARBA00054699"/>
    </source>
</evidence>
<dbReference type="InterPro" id="IPR050865">
    <property type="entry name" value="BEACH_Domain"/>
</dbReference>
<dbReference type="Gene3D" id="2.130.10.10">
    <property type="entry name" value="YVTN repeat-like/Quinoprotein amine dehydrogenase"/>
    <property type="match status" value="1"/>
</dbReference>
<keyword evidence="1" id="KW-0853">WD repeat</keyword>
<name>A0A1G4K6Q2_9SACH</name>
<dbReference type="Gene3D" id="2.30.29.30">
    <property type="entry name" value="Pleckstrin-homology domain (PH domain)/Phosphotyrosine-binding domain (PTB)"/>
    <property type="match status" value="1"/>
</dbReference>
<dbReference type="InterPro" id="IPR011993">
    <property type="entry name" value="PH-like_dom_sf"/>
</dbReference>
<feature type="domain" description="BEACH" evidence="5">
    <location>
        <begin position="1513"/>
        <end position="1806"/>
    </location>
</feature>
<dbReference type="SMART" id="SM01026">
    <property type="entry name" value="Beach"/>
    <property type="match status" value="1"/>
</dbReference>
<dbReference type="FunFam" id="1.10.1540.10:FF:000001">
    <property type="entry name" value="neurobeachin isoform X1"/>
    <property type="match status" value="1"/>
</dbReference>
<dbReference type="SUPFAM" id="SSF49899">
    <property type="entry name" value="Concanavalin A-like lectins/glucanases"/>
    <property type="match status" value="1"/>
</dbReference>
<evidence type="ECO:0000256" key="1">
    <source>
        <dbReference type="ARBA" id="ARBA00022574"/>
    </source>
</evidence>
<dbReference type="CDD" id="cd01201">
    <property type="entry name" value="PH_BEACH"/>
    <property type="match status" value="1"/>
</dbReference>
<dbReference type="Gene3D" id="1.10.1540.10">
    <property type="entry name" value="BEACH domain"/>
    <property type="match status" value="1"/>
</dbReference>
<dbReference type="Pfam" id="PF02138">
    <property type="entry name" value="Beach"/>
    <property type="match status" value="1"/>
</dbReference>
<organism evidence="7 8">
    <name type="scientific">Lachancea meyersii CBS 8951</name>
    <dbReference type="NCBI Taxonomy" id="1266667"/>
    <lineage>
        <taxon>Eukaryota</taxon>
        <taxon>Fungi</taxon>
        <taxon>Dikarya</taxon>
        <taxon>Ascomycota</taxon>
        <taxon>Saccharomycotina</taxon>
        <taxon>Saccharomycetes</taxon>
        <taxon>Saccharomycetales</taxon>
        <taxon>Saccharomycetaceae</taxon>
        <taxon>Lachancea</taxon>
    </lineage>
</organism>
<dbReference type="SUPFAM" id="SSF81837">
    <property type="entry name" value="BEACH domain"/>
    <property type="match status" value="1"/>
</dbReference>
<dbReference type="Proteomes" id="UP000191144">
    <property type="component" value="Chromosome G"/>
</dbReference>
<keyword evidence="2" id="KW-0677">Repeat</keyword>
<dbReference type="PANTHER" id="PTHR13743:SF123">
    <property type="entry name" value="PROTEIN FAN"/>
    <property type="match status" value="1"/>
</dbReference>
<dbReference type="InterPro" id="IPR023362">
    <property type="entry name" value="PH-BEACH_dom"/>
</dbReference>
<dbReference type="SUPFAM" id="SSF50978">
    <property type="entry name" value="WD40 repeat-like"/>
    <property type="match status" value="1"/>
</dbReference>
<accession>A0A1G4K6Q2</accession>
<dbReference type="EMBL" id="LT598484">
    <property type="protein sequence ID" value="SCU99529.1"/>
    <property type="molecule type" value="Genomic_DNA"/>
</dbReference>
<dbReference type="Pfam" id="PF14844">
    <property type="entry name" value="PH_BEACH"/>
    <property type="match status" value="1"/>
</dbReference>